<dbReference type="Proteomes" id="UP000192796">
    <property type="component" value="Unassembled WGS sequence"/>
</dbReference>
<gene>
    <name evidence="1" type="ORF">A3860_30305</name>
</gene>
<evidence type="ECO:0000313" key="2">
    <source>
        <dbReference type="Proteomes" id="UP000192796"/>
    </source>
</evidence>
<dbReference type="EMBL" id="LVYD01000054">
    <property type="protein sequence ID" value="OQP61986.1"/>
    <property type="molecule type" value="Genomic_DNA"/>
</dbReference>
<sequence>MAQAPGRRGAGFPLTKLVVPETSLLRIGENWEVQLYEARERSRGICQNDLPAPPNPGPGYPCRTHTVCISVKQIVVMPPSFKQGSIANNTPVAAL</sequence>
<evidence type="ECO:0000313" key="1">
    <source>
        <dbReference type="EMBL" id="OQP61986.1"/>
    </source>
</evidence>
<protein>
    <submittedName>
        <fullName evidence="1">Uncharacterized protein</fullName>
    </submittedName>
</protein>
<proteinExistence type="predicted"/>
<keyword evidence="2" id="KW-1185">Reference proteome</keyword>
<reference evidence="1 2" key="1">
    <citation type="submission" date="2016-03" db="EMBL/GenBank/DDBJ databases">
        <title>Niastella vici sp. nov., isolated from farmland soil.</title>
        <authorList>
            <person name="Chen L."/>
            <person name="Wang D."/>
            <person name="Yang S."/>
            <person name="Wang G."/>
        </authorList>
    </citation>
    <scope>NUCLEOTIDE SEQUENCE [LARGE SCALE GENOMIC DNA]</scope>
    <source>
        <strain evidence="1 2">DJ57</strain>
    </source>
</reference>
<comment type="caution">
    <text evidence="1">The sequence shown here is derived from an EMBL/GenBank/DDBJ whole genome shotgun (WGS) entry which is preliminary data.</text>
</comment>
<organism evidence="1 2">
    <name type="scientific">Niastella vici</name>
    <dbReference type="NCBI Taxonomy" id="1703345"/>
    <lineage>
        <taxon>Bacteria</taxon>
        <taxon>Pseudomonadati</taxon>
        <taxon>Bacteroidota</taxon>
        <taxon>Chitinophagia</taxon>
        <taxon>Chitinophagales</taxon>
        <taxon>Chitinophagaceae</taxon>
        <taxon>Niastella</taxon>
    </lineage>
</organism>
<accession>A0A1V9FUS5</accession>
<dbReference type="AlphaFoldDB" id="A0A1V9FUS5"/>
<name>A0A1V9FUS5_9BACT</name>